<protein>
    <submittedName>
        <fullName evidence="2">Uncharacterized protein</fullName>
    </submittedName>
</protein>
<dbReference type="AlphaFoldDB" id="A0A8J2PN31"/>
<evidence type="ECO:0000256" key="1">
    <source>
        <dbReference type="SAM" id="MobiDB-lite"/>
    </source>
</evidence>
<dbReference type="OrthoDB" id="120383at2759"/>
<evidence type="ECO:0000313" key="3">
    <source>
        <dbReference type="Proteomes" id="UP000708208"/>
    </source>
</evidence>
<name>A0A8J2PN31_9HEXA</name>
<evidence type="ECO:0000313" key="2">
    <source>
        <dbReference type="EMBL" id="CAG7827278.1"/>
    </source>
</evidence>
<dbReference type="Proteomes" id="UP000708208">
    <property type="component" value="Unassembled WGS sequence"/>
</dbReference>
<gene>
    <name evidence="2" type="ORF">AFUS01_LOCUS37270</name>
</gene>
<feature type="region of interest" description="Disordered" evidence="1">
    <location>
        <begin position="103"/>
        <end position="129"/>
    </location>
</feature>
<proteinExistence type="predicted"/>
<comment type="caution">
    <text evidence="2">The sequence shown here is derived from an EMBL/GenBank/DDBJ whole genome shotgun (WGS) entry which is preliminary data.</text>
</comment>
<dbReference type="EMBL" id="CAJVCH010542863">
    <property type="protein sequence ID" value="CAG7827278.1"/>
    <property type="molecule type" value="Genomic_DNA"/>
</dbReference>
<keyword evidence="3" id="KW-1185">Reference proteome</keyword>
<accession>A0A8J2PN31</accession>
<sequence>MGDFKKMSLSSRLTGIASRRKPVVDYASDSEAMSYTPSMRSAGLSLPASTRRSLGLTNGRSNSLPRDLIRGRGGRKQNVRFDKRGIPDLTSSLAGRRALLMSSGIHSEDESDGAASAPEMPTPRRDRGKSVQTILYTQHLHNHSRPCPKCLVQTT</sequence>
<reference evidence="2" key="1">
    <citation type="submission" date="2021-06" db="EMBL/GenBank/DDBJ databases">
        <authorList>
            <person name="Hodson N. C."/>
            <person name="Mongue J. A."/>
            <person name="Jaron S. K."/>
        </authorList>
    </citation>
    <scope>NUCLEOTIDE SEQUENCE</scope>
</reference>
<feature type="compositionally biased region" description="Polar residues" evidence="1">
    <location>
        <begin position="47"/>
        <end position="64"/>
    </location>
</feature>
<feature type="region of interest" description="Disordered" evidence="1">
    <location>
        <begin position="20"/>
        <end position="75"/>
    </location>
</feature>
<organism evidence="2 3">
    <name type="scientific">Allacma fusca</name>
    <dbReference type="NCBI Taxonomy" id="39272"/>
    <lineage>
        <taxon>Eukaryota</taxon>
        <taxon>Metazoa</taxon>
        <taxon>Ecdysozoa</taxon>
        <taxon>Arthropoda</taxon>
        <taxon>Hexapoda</taxon>
        <taxon>Collembola</taxon>
        <taxon>Symphypleona</taxon>
        <taxon>Sminthuridae</taxon>
        <taxon>Allacma</taxon>
    </lineage>
</organism>